<protein>
    <submittedName>
        <fullName evidence="1">Uncharacterized protein</fullName>
    </submittedName>
</protein>
<dbReference type="AlphaFoldDB" id="A0A371I5I2"/>
<keyword evidence="2" id="KW-1185">Reference proteome</keyword>
<gene>
    <name evidence="1" type="ORF">CR513_05200</name>
</gene>
<dbReference type="Proteomes" id="UP000257109">
    <property type="component" value="Unassembled WGS sequence"/>
</dbReference>
<sequence>MNNRQKSRIILLVIVHLHQETRIFIVKVVKMNICKRLGKFTMKRDNLEIFFGKQKFLFDKAKNEGLLVFPKYFVFIATRRTILHLY</sequence>
<name>A0A371I5I2_MUCPR</name>
<evidence type="ECO:0000313" key="2">
    <source>
        <dbReference type="Proteomes" id="UP000257109"/>
    </source>
</evidence>
<feature type="non-terminal residue" evidence="1">
    <location>
        <position position="86"/>
    </location>
</feature>
<comment type="caution">
    <text evidence="1">The sequence shown here is derived from an EMBL/GenBank/DDBJ whole genome shotgun (WGS) entry which is preliminary data.</text>
</comment>
<proteinExistence type="predicted"/>
<reference evidence="1" key="1">
    <citation type="submission" date="2018-05" db="EMBL/GenBank/DDBJ databases">
        <title>Draft genome of Mucuna pruriens seed.</title>
        <authorList>
            <person name="Nnadi N.E."/>
            <person name="Vos R."/>
            <person name="Hasami M.H."/>
            <person name="Devisetty U.K."/>
            <person name="Aguiy J.C."/>
        </authorList>
    </citation>
    <scope>NUCLEOTIDE SEQUENCE [LARGE SCALE GENOMIC DNA]</scope>
    <source>
        <strain evidence="1">JCA_2017</strain>
    </source>
</reference>
<accession>A0A371I5I2</accession>
<feature type="non-terminal residue" evidence="1">
    <location>
        <position position="1"/>
    </location>
</feature>
<dbReference type="EMBL" id="QJKJ01000866">
    <property type="protein sequence ID" value="RDY10302.1"/>
    <property type="molecule type" value="Genomic_DNA"/>
</dbReference>
<evidence type="ECO:0000313" key="1">
    <source>
        <dbReference type="EMBL" id="RDY10302.1"/>
    </source>
</evidence>
<organism evidence="1 2">
    <name type="scientific">Mucuna pruriens</name>
    <name type="common">Velvet bean</name>
    <name type="synonym">Dolichos pruriens</name>
    <dbReference type="NCBI Taxonomy" id="157652"/>
    <lineage>
        <taxon>Eukaryota</taxon>
        <taxon>Viridiplantae</taxon>
        <taxon>Streptophyta</taxon>
        <taxon>Embryophyta</taxon>
        <taxon>Tracheophyta</taxon>
        <taxon>Spermatophyta</taxon>
        <taxon>Magnoliopsida</taxon>
        <taxon>eudicotyledons</taxon>
        <taxon>Gunneridae</taxon>
        <taxon>Pentapetalae</taxon>
        <taxon>rosids</taxon>
        <taxon>fabids</taxon>
        <taxon>Fabales</taxon>
        <taxon>Fabaceae</taxon>
        <taxon>Papilionoideae</taxon>
        <taxon>50 kb inversion clade</taxon>
        <taxon>NPAAA clade</taxon>
        <taxon>indigoferoid/millettioid clade</taxon>
        <taxon>Phaseoleae</taxon>
        <taxon>Mucuna</taxon>
    </lineage>
</organism>